<evidence type="ECO:0000313" key="2">
    <source>
        <dbReference type="EMBL" id="KAJ8373343.1"/>
    </source>
</evidence>
<reference evidence="2" key="1">
    <citation type="journal article" date="2023" name="Science">
        <title>Genome structures resolve the early diversification of teleost fishes.</title>
        <authorList>
            <person name="Parey E."/>
            <person name="Louis A."/>
            <person name="Montfort J."/>
            <person name="Bouchez O."/>
            <person name="Roques C."/>
            <person name="Iampietro C."/>
            <person name="Lluch J."/>
            <person name="Castinel A."/>
            <person name="Donnadieu C."/>
            <person name="Desvignes T."/>
            <person name="Floi Bucao C."/>
            <person name="Jouanno E."/>
            <person name="Wen M."/>
            <person name="Mejri S."/>
            <person name="Dirks R."/>
            <person name="Jansen H."/>
            <person name="Henkel C."/>
            <person name="Chen W.J."/>
            <person name="Zahm M."/>
            <person name="Cabau C."/>
            <person name="Klopp C."/>
            <person name="Thompson A.W."/>
            <person name="Robinson-Rechavi M."/>
            <person name="Braasch I."/>
            <person name="Lecointre G."/>
            <person name="Bobe J."/>
            <person name="Postlethwait J.H."/>
            <person name="Berthelot C."/>
            <person name="Roest Crollius H."/>
            <person name="Guiguen Y."/>
        </authorList>
    </citation>
    <scope>NUCLEOTIDE SEQUENCE</scope>
    <source>
        <strain evidence="2">NC1722</strain>
    </source>
</reference>
<comment type="caution">
    <text evidence="2">The sequence shown here is derived from an EMBL/GenBank/DDBJ whole genome shotgun (WGS) entry which is preliminary data.</text>
</comment>
<proteinExistence type="predicted"/>
<keyword evidence="3" id="KW-1185">Reference proteome</keyword>
<feature type="region of interest" description="Disordered" evidence="1">
    <location>
        <begin position="1"/>
        <end position="35"/>
    </location>
</feature>
<dbReference type="Proteomes" id="UP001221898">
    <property type="component" value="Unassembled WGS sequence"/>
</dbReference>
<evidence type="ECO:0000313" key="3">
    <source>
        <dbReference type="Proteomes" id="UP001221898"/>
    </source>
</evidence>
<name>A0AAD7RBP4_9TELE</name>
<protein>
    <submittedName>
        <fullName evidence="2">Uncharacterized protein</fullName>
    </submittedName>
</protein>
<gene>
    <name evidence="2" type="ORF">AAFF_G00265870</name>
</gene>
<accession>A0AAD7RBP4</accession>
<organism evidence="2 3">
    <name type="scientific">Aldrovandia affinis</name>
    <dbReference type="NCBI Taxonomy" id="143900"/>
    <lineage>
        <taxon>Eukaryota</taxon>
        <taxon>Metazoa</taxon>
        <taxon>Chordata</taxon>
        <taxon>Craniata</taxon>
        <taxon>Vertebrata</taxon>
        <taxon>Euteleostomi</taxon>
        <taxon>Actinopterygii</taxon>
        <taxon>Neopterygii</taxon>
        <taxon>Teleostei</taxon>
        <taxon>Notacanthiformes</taxon>
        <taxon>Halosauridae</taxon>
        <taxon>Aldrovandia</taxon>
    </lineage>
</organism>
<sequence>MGAELAVGPSQAGLDRVGAGSREAPPSVRNGSGAGLERVWSGSAESCPQVPGAGRRLQFLQRSLERTLGFETFWKSGLMTKRIDVSEWRFDRQRCGCGTFRAQTVISD</sequence>
<evidence type="ECO:0000256" key="1">
    <source>
        <dbReference type="SAM" id="MobiDB-lite"/>
    </source>
</evidence>
<dbReference type="EMBL" id="JAINUG010000364">
    <property type="protein sequence ID" value="KAJ8373343.1"/>
    <property type="molecule type" value="Genomic_DNA"/>
</dbReference>
<dbReference type="AlphaFoldDB" id="A0AAD7RBP4"/>